<feature type="transmembrane region" description="Helical" evidence="16">
    <location>
        <begin position="202"/>
        <end position="221"/>
    </location>
</feature>
<dbReference type="InterPro" id="IPR043130">
    <property type="entry name" value="CDP-OH_PTrfase_TM_dom"/>
</dbReference>
<evidence type="ECO:0000256" key="2">
    <source>
        <dbReference type="ARBA" id="ARBA00010441"/>
    </source>
</evidence>
<evidence type="ECO:0000256" key="8">
    <source>
        <dbReference type="ARBA" id="ARBA00023264"/>
    </source>
</evidence>
<evidence type="ECO:0000256" key="16">
    <source>
        <dbReference type="SAM" id="Phobius"/>
    </source>
</evidence>
<dbReference type="PIRSF" id="PIRSF015665">
    <property type="entry name" value="CHOPT"/>
    <property type="match status" value="1"/>
</dbReference>
<dbReference type="PROSITE" id="PS00379">
    <property type="entry name" value="CDP_ALCOHOL_P_TRANSF"/>
    <property type="match status" value="1"/>
</dbReference>
<keyword evidence="4 16" id="KW-0812">Transmembrane</keyword>
<evidence type="ECO:0000256" key="9">
    <source>
        <dbReference type="ARBA" id="ARBA00036100"/>
    </source>
</evidence>
<evidence type="ECO:0000256" key="3">
    <source>
        <dbReference type="ARBA" id="ARBA00022679"/>
    </source>
</evidence>
<feature type="transmembrane region" description="Helical" evidence="16">
    <location>
        <begin position="101"/>
        <end position="119"/>
    </location>
</feature>
<sequence length="409" mass="45895">MAAPSFPSVVPRKDGFYDKYIRNQQILSQAQLKRLMEHKYSAEGQSIIEPPMQVFWKWIVEQLPLWWAPNAITIVGLIINVVTTLILAFYSPDCKQEAPRWAYFLSGLGLFIYQTLDAIDGKQARRTKSSTPLGELFDHGCDSISTGTVMLGASITLQLGYTPGWVLFENLAAYALFYCAHWQTYVCGTLKFGKIDVTEGQLMIILVYVLAGLFGPQFWSYEIPVLHTQLKMIPIYFSLLGAGMQLISAFKVILLQGGVGKNGSTVAGTSTIFPVVPIAAVILLACMIQQKSPSHLFENNPCLYLLAFGLLAAKVTNRLVVAHMTKSEMDFWDTGFLGPGALFLNQYFNCWFNEYFVLWLCLLWVLFDILRYSASVCQEICDYLQIYCFTITSRPTSNKKIETSNGALS</sequence>
<feature type="transmembrane region" description="Helical" evidence="16">
    <location>
        <begin position="65"/>
        <end position="89"/>
    </location>
</feature>
<comment type="similarity">
    <text evidence="2 15">Belongs to the CDP-alcohol phosphatidyltransferase class-I family.</text>
</comment>
<dbReference type="EC" id="2.7.8.2" evidence="13"/>
<dbReference type="AlphaFoldDB" id="A0AAD8F7P7"/>
<keyword evidence="18" id="KW-1185">Reference proteome</keyword>
<dbReference type="PANTHER" id="PTHR10414">
    <property type="entry name" value="ETHANOLAMINEPHOSPHOTRANSFERASE"/>
    <property type="match status" value="1"/>
</dbReference>
<gene>
    <name evidence="17" type="ORF">Bpfe_015834</name>
</gene>
<comment type="catalytic activity">
    <reaction evidence="9">
        <text>1-hexadecanoyl-2-(4Z,7Z,10Z,13Z,16Z,19Z-docosahexaenoyl)-sn-glycerol + CDP-choline = 1-hexadecanoyl-2-(4Z,7Z,10Z,13Z,16Z,19Z-docosahexaenoyl)-sn-glycero-3-phosphocholine + CMP + H(+)</text>
        <dbReference type="Rhea" id="RHEA:54332"/>
        <dbReference type="ChEBI" id="CHEBI:15378"/>
        <dbReference type="ChEBI" id="CHEBI:58779"/>
        <dbReference type="ChEBI" id="CHEBI:60377"/>
        <dbReference type="ChEBI" id="CHEBI:74963"/>
        <dbReference type="ChEBI" id="CHEBI:82949"/>
    </reaction>
    <physiologicalReaction direction="left-to-right" evidence="9">
        <dbReference type="Rhea" id="RHEA:54333"/>
    </physiologicalReaction>
</comment>
<evidence type="ECO:0000256" key="14">
    <source>
        <dbReference type="ARBA" id="ARBA00048570"/>
    </source>
</evidence>
<dbReference type="Pfam" id="PF01066">
    <property type="entry name" value="CDP-OH_P_transf"/>
    <property type="match status" value="1"/>
</dbReference>
<evidence type="ECO:0000256" key="11">
    <source>
        <dbReference type="ARBA" id="ARBA00036890"/>
    </source>
</evidence>
<evidence type="ECO:0000256" key="4">
    <source>
        <dbReference type="ARBA" id="ARBA00022692"/>
    </source>
</evidence>
<dbReference type="GO" id="GO:0004142">
    <property type="term" value="F:diacylglycerol cholinephosphotransferase activity"/>
    <property type="evidence" value="ECO:0007669"/>
    <property type="project" value="UniProtKB-EC"/>
</dbReference>
<dbReference type="Gene3D" id="1.20.120.1760">
    <property type="match status" value="1"/>
</dbReference>
<keyword evidence="7" id="KW-0444">Lipid biosynthesis</keyword>
<reference evidence="17" key="2">
    <citation type="submission" date="2023-04" db="EMBL/GenBank/DDBJ databases">
        <authorList>
            <person name="Bu L."/>
            <person name="Lu L."/>
            <person name="Laidemitt M.R."/>
            <person name="Zhang S.M."/>
            <person name="Mutuku M."/>
            <person name="Mkoji G."/>
            <person name="Steinauer M."/>
            <person name="Loker E.S."/>
        </authorList>
    </citation>
    <scope>NUCLEOTIDE SEQUENCE</scope>
    <source>
        <strain evidence="17">KasaAsao</strain>
        <tissue evidence="17">Whole Snail</tissue>
    </source>
</reference>
<feature type="transmembrane region" description="Helical" evidence="16">
    <location>
        <begin position="266"/>
        <end position="290"/>
    </location>
</feature>
<keyword evidence="6 16" id="KW-0472">Membrane</keyword>
<dbReference type="InterPro" id="IPR014472">
    <property type="entry name" value="CHOPT"/>
</dbReference>
<evidence type="ECO:0000313" key="17">
    <source>
        <dbReference type="EMBL" id="KAK0054737.1"/>
    </source>
</evidence>
<keyword evidence="3 15" id="KW-0808">Transferase</keyword>
<comment type="pathway">
    <text evidence="12">Phospholipid metabolism; phosphatidylcholine biosynthesis; phosphatidylcholine from phosphocholine: step 2/2.</text>
</comment>
<keyword evidence="5 16" id="KW-1133">Transmembrane helix</keyword>
<dbReference type="FunFam" id="1.20.120.1760:FF:000002">
    <property type="entry name" value="Choline/ethanolamine phosphotransferase 1"/>
    <property type="match status" value="1"/>
</dbReference>
<comment type="caution">
    <text evidence="17">The sequence shown here is derived from an EMBL/GenBank/DDBJ whole genome shotgun (WGS) entry which is preliminary data.</text>
</comment>
<comment type="subcellular location">
    <subcellularLocation>
        <location evidence="1">Membrane</location>
        <topology evidence="1">Multi-pass membrane protein</topology>
    </subcellularLocation>
</comment>
<dbReference type="InterPro" id="IPR000462">
    <property type="entry name" value="CDP-OH_P_trans"/>
</dbReference>
<dbReference type="GO" id="GO:0005789">
    <property type="term" value="C:endoplasmic reticulum membrane"/>
    <property type="evidence" value="ECO:0007669"/>
    <property type="project" value="TreeGrafter"/>
</dbReference>
<dbReference type="InterPro" id="IPR048254">
    <property type="entry name" value="CDP_ALCOHOL_P_TRANSF_CS"/>
</dbReference>
<comment type="catalytic activity">
    <reaction evidence="11">
        <text>1-hexadecanoyl-2-(9Z-octadecenoyl)-sn-glycerol + CDP-choline = 1-hexadecanoyl-2-(9Z-octadecenoyl)-sn-glycero-3-phosphocholine + CMP + H(+)</text>
        <dbReference type="Rhea" id="RHEA:54244"/>
        <dbReference type="ChEBI" id="CHEBI:15378"/>
        <dbReference type="ChEBI" id="CHEBI:58779"/>
        <dbReference type="ChEBI" id="CHEBI:60377"/>
        <dbReference type="ChEBI" id="CHEBI:73001"/>
        <dbReference type="ChEBI" id="CHEBI:75466"/>
    </reaction>
    <physiologicalReaction direction="left-to-right" evidence="11">
        <dbReference type="Rhea" id="RHEA:54245"/>
    </physiologicalReaction>
</comment>
<evidence type="ECO:0000256" key="6">
    <source>
        <dbReference type="ARBA" id="ARBA00023136"/>
    </source>
</evidence>
<evidence type="ECO:0000256" key="15">
    <source>
        <dbReference type="RuleBase" id="RU003750"/>
    </source>
</evidence>
<evidence type="ECO:0000313" key="18">
    <source>
        <dbReference type="Proteomes" id="UP001233172"/>
    </source>
</evidence>
<protein>
    <recommendedName>
        <fullName evidence="13">diacylglycerol cholinephosphotransferase</fullName>
        <ecNumber evidence="13">2.7.8.2</ecNumber>
    </recommendedName>
</protein>
<dbReference type="EMBL" id="JASAOG010000075">
    <property type="protein sequence ID" value="KAK0054737.1"/>
    <property type="molecule type" value="Genomic_DNA"/>
</dbReference>
<proteinExistence type="inferred from homology"/>
<keyword evidence="7" id="KW-0594">Phospholipid biosynthesis</keyword>
<comment type="catalytic activity">
    <reaction evidence="10">
        <text>1,2-dioctanoyl-sn-glycerol + CDP-choline = 1,2-dioctanoyl-sn-glycero-3-phosphocholine + CMP + H(+)</text>
        <dbReference type="Rhea" id="RHEA:54232"/>
        <dbReference type="ChEBI" id="CHEBI:15378"/>
        <dbReference type="ChEBI" id="CHEBI:58779"/>
        <dbReference type="ChEBI" id="CHEBI:60377"/>
        <dbReference type="ChEBI" id="CHEBI:76979"/>
        <dbReference type="ChEBI" id="CHEBI:78228"/>
    </reaction>
    <physiologicalReaction direction="left-to-right" evidence="10">
        <dbReference type="Rhea" id="RHEA:54233"/>
    </physiologicalReaction>
</comment>
<evidence type="ECO:0000256" key="12">
    <source>
        <dbReference type="ARBA" id="ARBA00037890"/>
    </source>
</evidence>
<evidence type="ECO:0000256" key="1">
    <source>
        <dbReference type="ARBA" id="ARBA00004141"/>
    </source>
</evidence>
<dbReference type="Proteomes" id="UP001233172">
    <property type="component" value="Unassembled WGS sequence"/>
</dbReference>
<feature type="transmembrane region" description="Helical" evidence="16">
    <location>
        <begin position="302"/>
        <end position="321"/>
    </location>
</feature>
<reference evidence="17" key="1">
    <citation type="journal article" date="2023" name="PLoS Negl. Trop. Dis.">
        <title>A genome sequence for Biomphalaria pfeifferi, the major vector snail for the human-infecting parasite Schistosoma mansoni.</title>
        <authorList>
            <person name="Bu L."/>
            <person name="Lu L."/>
            <person name="Laidemitt M.R."/>
            <person name="Zhang S.M."/>
            <person name="Mutuku M."/>
            <person name="Mkoji G."/>
            <person name="Steinauer M."/>
            <person name="Loker E.S."/>
        </authorList>
    </citation>
    <scope>NUCLEOTIDE SEQUENCE</scope>
    <source>
        <strain evidence="17">KasaAsao</strain>
    </source>
</reference>
<evidence type="ECO:0000256" key="7">
    <source>
        <dbReference type="ARBA" id="ARBA00023209"/>
    </source>
</evidence>
<keyword evidence="8" id="KW-1208">Phospholipid metabolism</keyword>
<evidence type="ECO:0000256" key="13">
    <source>
        <dbReference type="ARBA" id="ARBA00038987"/>
    </source>
</evidence>
<dbReference type="PANTHER" id="PTHR10414:SF37">
    <property type="entry name" value="BB IN A BOXCAR, ISOFORM C"/>
    <property type="match status" value="1"/>
</dbReference>
<feature type="transmembrane region" description="Helical" evidence="16">
    <location>
        <begin position="233"/>
        <end position="254"/>
    </location>
</feature>
<dbReference type="GO" id="GO:0004307">
    <property type="term" value="F:ethanolaminephosphotransferase activity"/>
    <property type="evidence" value="ECO:0007669"/>
    <property type="project" value="TreeGrafter"/>
</dbReference>
<dbReference type="GO" id="GO:0006646">
    <property type="term" value="P:phosphatidylethanolamine biosynthetic process"/>
    <property type="evidence" value="ECO:0007669"/>
    <property type="project" value="TreeGrafter"/>
</dbReference>
<comment type="catalytic activity">
    <reaction evidence="14">
        <text>CDP-choline + a 1,2-diacyl-sn-glycerol = a 1,2-diacyl-sn-glycero-3-phosphocholine + CMP + H(+)</text>
        <dbReference type="Rhea" id="RHEA:32939"/>
        <dbReference type="ChEBI" id="CHEBI:15378"/>
        <dbReference type="ChEBI" id="CHEBI:17815"/>
        <dbReference type="ChEBI" id="CHEBI:57643"/>
        <dbReference type="ChEBI" id="CHEBI:58779"/>
        <dbReference type="ChEBI" id="CHEBI:60377"/>
        <dbReference type="EC" id="2.7.8.2"/>
    </reaction>
    <physiologicalReaction direction="left-to-right" evidence="14">
        <dbReference type="Rhea" id="RHEA:32940"/>
    </physiologicalReaction>
</comment>
<dbReference type="GO" id="GO:0005794">
    <property type="term" value="C:Golgi apparatus"/>
    <property type="evidence" value="ECO:0007669"/>
    <property type="project" value="TreeGrafter"/>
</dbReference>
<evidence type="ECO:0000256" key="5">
    <source>
        <dbReference type="ARBA" id="ARBA00022989"/>
    </source>
</evidence>
<organism evidence="17 18">
    <name type="scientific">Biomphalaria pfeifferi</name>
    <name type="common">Bloodfluke planorb</name>
    <name type="synonym">Freshwater snail</name>
    <dbReference type="NCBI Taxonomy" id="112525"/>
    <lineage>
        <taxon>Eukaryota</taxon>
        <taxon>Metazoa</taxon>
        <taxon>Spiralia</taxon>
        <taxon>Lophotrochozoa</taxon>
        <taxon>Mollusca</taxon>
        <taxon>Gastropoda</taxon>
        <taxon>Heterobranchia</taxon>
        <taxon>Euthyneura</taxon>
        <taxon>Panpulmonata</taxon>
        <taxon>Hygrophila</taxon>
        <taxon>Lymnaeoidea</taxon>
        <taxon>Planorbidae</taxon>
        <taxon>Biomphalaria</taxon>
    </lineage>
</organism>
<accession>A0AAD8F7P7</accession>
<keyword evidence="7" id="KW-0443">Lipid metabolism</keyword>
<name>A0AAD8F7P7_BIOPF</name>
<evidence type="ECO:0000256" key="10">
    <source>
        <dbReference type="ARBA" id="ARBA00036651"/>
    </source>
</evidence>